<dbReference type="EMBL" id="PJRQ01000040">
    <property type="protein sequence ID" value="PLR09252.1"/>
    <property type="molecule type" value="Genomic_DNA"/>
</dbReference>
<organism evidence="1 2">
    <name type="scientific">Caulobacter flavus</name>
    <dbReference type="NCBI Taxonomy" id="1679497"/>
    <lineage>
        <taxon>Bacteria</taxon>
        <taxon>Pseudomonadati</taxon>
        <taxon>Pseudomonadota</taxon>
        <taxon>Alphaproteobacteria</taxon>
        <taxon>Caulobacterales</taxon>
        <taxon>Caulobacteraceae</taxon>
        <taxon>Caulobacter</taxon>
    </lineage>
</organism>
<dbReference type="AlphaFoldDB" id="A0A2N5CQ37"/>
<comment type="caution">
    <text evidence="1">The sequence shown here is derived from an EMBL/GenBank/DDBJ whole genome shotgun (WGS) entry which is preliminary data.</text>
</comment>
<dbReference type="Proteomes" id="UP000234483">
    <property type="component" value="Unassembled WGS sequence"/>
</dbReference>
<gene>
    <name evidence="1" type="ORF">CFHF_19145</name>
</gene>
<reference evidence="1 2" key="1">
    <citation type="submission" date="2017-12" db="EMBL/GenBank/DDBJ databases">
        <title>The genome sequence of Caulobacter flavus CGMCC1 15093.</title>
        <authorList>
            <person name="Gao J."/>
            <person name="Mao X."/>
            <person name="Sun J."/>
        </authorList>
    </citation>
    <scope>NUCLEOTIDE SEQUENCE [LARGE SCALE GENOMIC DNA]</scope>
    <source>
        <strain evidence="1 2">CGMCC1 15093</strain>
    </source>
</reference>
<evidence type="ECO:0000313" key="1">
    <source>
        <dbReference type="EMBL" id="PLR09252.1"/>
    </source>
</evidence>
<sequence>MNKRSSAKAAPLAFEDDLAVETSAEILDLEGVAERRERFVAHAAAASKVVVYAFVIPPGATVSGLGPDAEPRDARGQLELMIALTGGALGKFPGGLTVRIPVAAAARFEELAKTLIETFLVSWGV</sequence>
<accession>A0A2N5CQ37</accession>
<proteinExistence type="predicted"/>
<name>A0A2N5CQ37_9CAUL</name>
<protein>
    <submittedName>
        <fullName evidence="1">Uncharacterized protein</fullName>
    </submittedName>
</protein>
<evidence type="ECO:0000313" key="2">
    <source>
        <dbReference type="Proteomes" id="UP000234483"/>
    </source>
</evidence>